<proteinExistence type="predicted"/>
<name>A0A420Y1T6_9PEZI</name>
<sequence length="149" mass="16092">MLFKTALLTAVSLVFASQAMGAAVNQERASDGIQIATDPGEIKLTSPGDPSCTVTGLCYLEAPPALFFLEQRQTNAPVFPSPVAACNCPNNCSHKQGSSCKFYTGPSDTSPIANGREFPFFRGQVLKRVTDDLQCFRLQQHRRPSGLHS</sequence>
<protein>
    <submittedName>
        <fullName evidence="2">Uncharacterized protein</fullName>
    </submittedName>
</protein>
<reference evidence="2 3" key="1">
    <citation type="submission" date="2018-08" db="EMBL/GenBank/DDBJ databases">
        <title>Draft genome of the lignicolous fungus Coniochaeta pulveracea.</title>
        <authorList>
            <person name="Borstlap C.J."/>
            <person name="De Witt R.N."/>
            <person name="Botha A."/>
            <person name="Volschenk H."/>
        </authorList>
    </citation>
    <scope>NUCLEOTIDE SEQUENCE [LARGE SCALE GENOMIC DNA]</scope>
    <source>
        <strain evidence="2 3">CAB683</strain>
    </source>
</reference>
<dbReference type="AlphaFoldDB" id="A0A420Y1T6"/>
<evidence type="ECO:0000313" key="2">
    <source>
        <dbReference type="EMBL" id="RKU41808.1"/>
    </source>
</evidence>
<dbReference type="OrthoDB" id="4466885at2759"/>
<feature type="signal peptide" evidence="1">
    <location>
        <begin position="1"/>
        <end position="16"/>
    </location>
</feature>
<dbReference type="EMBL" id="QVQW01000067">
    <property type="protein sequence ID" value="RKU41808.1"/>
    <property type="molecule type" value="Genomic_DNA"/>
</dbReference>
<gene>
    <name evidence="2" type="ORF">DL546_002660</name>
</gene>
<keyword evidence="3" id="KW-1185">Reference proteome</keyword>
<feature type="chain" id="PRO_5019024905" evidence="1">
    <location>
        <begin position="17"/>
        <end position="149"/>
    </location>
</feature>
<comment type="caution">
    <text evidence="2">The sequence shown here is derived from an EMBL/GenBank/DDBJ whole genome shotgun (WGS) entry which is preliminary data.</text>
</comment>
<evidence type="ECO:0000313" key="3">
    <source>
        <dbReference type="Proteomes" id="UP000275385"/>
    </source>
</evidence>
<keyword evidence="1" id="KW-0732">Signal</keyword>
<dbReference type="Proteomes" id="UP000275385">
    <property type="component" value="Unassembled WGS sequence"/>
</dbReference>
<evidence type="ECO:0000256" key="1">
    <source>
        <dbReference type="SAM" id="SignalP"/>
    </source>
</evidence>
<organism evidence="2 3">
    <name type="scientific">Coniochaeta pulveracea</name>
    <dbReference type="NCBI Taxonomy" id="177199"/>
    <lineage>
        <taxon>Eukaryota</taxon>
        <taxon>Fungi</taxon>
        <taxon>Dikarya</taxon>
        <taxon>Ascomycota</taxon>
        <taxon>Pezizomycotina</taxon>
        <taxon>Sordariomycetes</taxon>
        <taxon>Sordariomycetidae</taxon>
        <taxon>Coniochaetales</taxon>
        <taxon>Coniochaetaceae</taxon>
        <taxon>Coniochaeta</taxon>
    </lineage>
</organism>
<accession>A0A420Y1T6</accession>